<dbReference type="SUPFAM" id="SSF52025">
    <property type="entry name" value="PA domain"/>
    <property type="match status" value="1"/>
</dbReference>
<evidence type="ECO:0000256" key="4">
    <source>
        <dbReference type="ARBA" id="ARBA00022825"/>
    </source>
</evidence>
<dbReference type="InterPro" id="IPR000209">
    <property type="entry name" value="Peptidase_S8/S53_dom"/>
</dbReference>
<feature type="region of interest" description="Disordered" evidence="5">
    <location>
        <begin position="1104"/>
        <end position="1150"/>
    </location>
</feature>
<keyword evidence="3" id="KW-0378">Hydrolase</keyword>
<gene>
    <name evidence="8" type="ORF">HYH03_006435</name>
</gene>
<dbReference type="InterPro" id="IPR036852">
    <property type="entry name" value="Peptidase_S8/S53_dom_sf"/>
</dbReference>
<dbReference type="PANTHER" id="PTHR43399:SF4">
    <property type="entry name" value="CELL WALL-ASSOCIATED PROTEASE"/>
    <property type="match status" value="1"/>
</dbReference>
<dbReference type="Gene3D" id="3.50.30.30">
    <property type="match status" value="1"/>
</dbReference>
<evidence type="ECO:0008006" key="10">
    <source>
        <dbReference type="Google" id="ProtNLM"/>
    </source>
</evidence>
<evidence type="ECO:0000256" key="5">
    <source>
        <dbReference type="SAM" id="MobiDB-lite"/>
    </source>
</evidence>
<dbReference type="InterPro" id="IPR023828">
    <property type="entry name" value="Peptidase_S8_Ser-AS"/>
</dbReference>
<evidence type="ECO:0000259" key="6">
    <source>
        <dbReference type="Pfam" id="PF00082"/>
    </source>
</evidence>
<feature type="domain" description="PA" evidence="7">
    <location>
        <begin position="694"/>
        <end position="777"/>
    </location>
</feature>
<evidence type="ECO:0000259" key="7">
    <source>
        <dbReference type="Pfam" id="PF02225"/>
    </source>
</evidence>
<dbReference type="PROSITE" id="PS00138">
    <property type="entry name" value="SUBTILASE_SER"/>
    <property type="match status" value="1"/>
</dbReference>
<dbReference type="InterPro" id="IPR008979">
    <property type="entry name" value="Galactose-bd-like_sf"/>
</dbReference>
<organism evidence="8 9">
    <name type="scientific">Edaphochlamys debaryana</name>
    <dbReference type="NCBI Taxonomy" id="47281"/>
    <lineage>
        <taxon>Eukaryota</taxon>
        <taxon>Viridiplantae</taxon>
        <taxon>Chlorophyta</taxon>
        <taxon>core chlorophytes</taxon>
        <taxon>Chlorophyceae</taxon>
        <taxon>CS clade</taxon>
        <taxon>Chlamydomonadales</taxon>
        <taxon>Chlamydomonadales incertae sedis</taxon>
        <taxon>Edaphochlamys</taxon>
    </lineage>
</organism>
<name>A0A836C066_9CHLO</name>
<keyword evidence="2" id="KW-0645">Protease</keyword>
<evidence type="ECO:0000256" key="3">
    <source>
        <dbReference type="ARBA" id="ARBA00022801"/>
    </source>
</evidence>
<dbReference type="Gene3D" id="3.40.50.200">
    <property type="entry name" value="Peptidase S8/S53 domain"/>
    <property type="match status" value="1"/>
</dbReference>
<comment type="similarity">
    <text evidence="1">Belongs to the peptidase S8 family.</text>
</comment>
<dbReference type="PANTHER" id="PTHR43399">
    <property type="entry name" value="SUBTILISIN-RELATED"/>
    <property type="match status" value="1"/>
</dbReference>
<dbReference type="AlphaFoldDB" id="A0A836C066"/>
<keyword evidence="4" id="KW-0720">Serine protease</keyword>
<dbReference type="Gene3D" id="2.60.120.380">
    <property type="match status" value="1"/>
</dbReference>
<dbReference type="Proteomes" id="UP000612055">
    <property type="component" value="Unassembled WGS sequence"/>
</dbReference>
<dbReference type="GO" id="GO:0004252">
    <property type="term" value="F:serine-type endopeptidase activity"/>
    <property type="evidence" value="ECO:0007669"/>
    <property type="project" value="InterPro"/>
</dbReference>
<protein>
    <recommendedName>
        <fullName evidence="10">Subtilisin</fullName>
    </recommendedName>
</protein>
<proteinExistence type="inferred from homology"/>
<evidence type="ECO:0000313" key="8">
    <source>
        <dbReference type="EMBL" id="KAG2495491.1"/>
    </source>
</evidence>
<dbReference type="Pfam" id="PF00082">
    <property type="entry name" value="Peptidase_S8"/>
    <property type="match status" value="1"/>
</dbReference>
<keyword evidence="9" id="KW-1185">Reference proteome</keyword>
<evidence type="ECO:0000313" key="9">
    <source>
        <dbReference type="Proteomes" id="UP000612055"/>
    </source>
</evidence>
<feature type="compositionally biased region" description="Basic and acidic residues" evidence="5">
    <location>
        <begin position="1108"/>
        <end position="1117"/>
    </location>
</feature>
<dbReference type="InterPro" id="IPR003137">
    <property type="entry name" value="PA_domain"/>
</dbReference>
<dbReference type="InterPro" id="IPR046450">
    <property type="entry name" value="PA_dom_sf"/>
</dbReference>
<feature type="compositionally biased region" description="Basic residues" evidence="5">
    <location>
        <begin position="1121"/>
        <end position="1137"/>
    </location>
</feature>
<comment type="caution">
    <text evidence="8">The sequence shown here is derived from an EMBL/GenBank/DDBJ whole genome shotgun (WGS) entry which is preliminary data.</text>
</comment>
<dbReference type="SUPFAM" id="SSF49785">
    <property type="entry name" value="Galactose-binding domain-like"/>
    <property type="match status" value="1"/>
</dbReference>
<dbReference type="InterPro" id="IPR051048">
    <property type="entry name" value="Peptidase_S8/S53_subtilisin"/>
</dbReference>
<dbReference type="Pfam" id="PF02225">
    <property type="entry name" value="PA"/>
    <property type="match status" value="1"/>
</dbReference>
<evidence type="ECO:0000256" key="2">
    <source>
        <dbReference type="ARBA" id="ARBA00022670"/>
    </source>
</evidence>
<reference evidence="8" key="1">
    <citation type="journal article" date="2020" name="bioRxiv">
        <title>Comparative genomics of Chlamydomonas.</title>
        <authorList>
            <person name="Craig R.J."/>
            <person name="Hasan A.R."/>
            <person name="Ness R.W."/>
            <person name="Keightley P.D."/>
        </authorList>
    </citation>
    <scope>NUCLEOTIDE SEQUENCE</scope>
    <source>
        <strain evidence="8">CCAP 11/70</strain>
    </source>
</reference>
<sequence length="1150" mass="119178">METVEKLGAAARVSLQLLILFSAVSCFLARRLPLRSGFLELSAPASQPPPLASTSGLRSRSSAIPNAGSSSASPLDPLAYRSGSWGDSPDLRLHAMTYDVETPGGASDGSGGSSGVVGTALVAALSERGGQVVSLLAPGVLLVAAPPGVAEAVAAEAGAELAELGPQQRTAPEWGPLLSQAPAEAGTGGLPLQRRRRRLSGGGDWEAAAARVEALSRLQTFLPVAVPGGAEHEHRRRRHLAEAVEPPPLYELSVQLLPVLTAAAVEAAEADWPAALEAALAATAEEGSAGGGLGACAPLVVAPRGPDGGAVVSAQSLHVFVCEQDIGPAVHWLACQPVVRWVAPELGAGANSARASIIMQTGSLYNDDYDDPFDARRPYWEAGLDGRDEVGDTGLDLSHCHFADPSWSAADLAGSMNRSAPGGDPHWRPGPGAHRKLVQYWLAPGAVMGDAPDEGGGHGTAVVGTLGGVCLASMDPFGNGTLIRFSSPDSSSSEFNTPIQPDVNSTDPSLGPLIFDLGTGGAPRAKISFVDMGVRRIPGTWSQRYQYPILPPWPMDINYLPLHTSVGASILSDSWSMETNVYEQRAQAFDRFLWRYPDVVSFAAVGNNGTTALTRGGTIGTPASAKNVVGVGASVPLPWSWYCYALLARGYSGGFLTGPRRMSMTVWPLENGKLPSLWGQLRYNVEVRLTIADPLDACTPLKKPRADTEGAVVLVKRSNCSYAEQVAAVEAAGGVAVIIINNLPDMMPAPPDPVLPNGGTLATRLPTSAIPQGVGDWLLGNATSGLSLSIVSASVGCDTNAVPAFSSYGFMPDGRVKPDVVAPGMLMVTAQARNTTSNSAGGECFTELTNNFGTSFATPQASGAAALMRQYLRKGFYPTGDPTSPAAAPFTPSGILIKALTIAGARDLAGGTIVALGSKLGPAPHPYQGWGRMDLSRSLPLKSPGGQAQAGPSTGPNLTLVDRANFTAAGQQLVLTGINATGQGPIIIALVWYDFAADLDSTVQLVNDLDLEVALGSGALRTVVLGNNGEEADSPAPDRVNTVERVLLSSPPAGAPLTVTVRAASLPSALLSGDPDAAQPQRFAVVALGAFSGGFGSALNPAFARAQQQDDHREKVPPKAAPKKPRARTLPLRRKPPPQRAPPPERRRGG</sequence>
<feature type="compositionally biased region" description="Polar residues" evidence="5">
    <location>
        <begin position="54"/>
        <end position="72"/>
    </location>
</feature>
<feature type="domain" description="Peptidase S8/S53" evidence="6">
    <location>
        <begin position="450"/>
        <end position="905"/>
    </location>
</feature>
<dbReference type="PROSITE" id="PS51257">
    <property type="entry name" value="PROKAR_LIPOPROTEIN"/>
    <property type="match status" value="1"/>
</dbReference>
<dbReference type="SUPFAM" id="SSF52743">
    <property type="entry name" value="Subtilisin-like"/>
    <property type="match status" value="1"/>
</dbReference>
<evidence type="ECO:0000256" key="1">
    <source>
        <dbReference type="ARBA" id="ARBA00011073"/>
    </source>
</evidence>
<dbReference type="EMBL" id="JAEHOE010000024">
    <property type="protein sequence ID" value="KAG2495491.1"/>
    <property type="molecule type" value="Genomic_DNA"/>
</dbReference>
<dbReference type="GO" id="GO:0006508">
    <property type="term" value="P:proteolysis"/>
    <property type="evidence" value="ECO:0007669"/>
    <property type="project" value="UniProtKB-KW"/>
</dbReference>
<feature type="region of interest" description="Disordered" evidence="5">
    <location>
        <begin position="44"/>
        <end position="72"/>
    </location>
</feature>
<accession>A0A836C066</accession>
<dbReference type="OrthoDB" id="534383at2759"/>